<keyword evidence="1" id="KW-0472">Membrane</keyword>
<keyword evidence="1" id="KW-1133">Transmembrane helix</keyword>
<keyword evidence="1" id="KW-0812">Transmembrane</keyword>
<feature type="transmembrane region" description="Helical" evidence="1">
    <location>
        <begin position="12"/>
        <end position="32"/>
    </location>
</feature>
<dbReference type="EMBL" id="GGEC01020133">
    <property type="protein sequence ID" value="MBX00617.1"/>
    <property type="molecule type" value="Transcribed_RNA"/>
</dbReference>
<organism evidence="2">
    <name type="scientific">Rhizophora mucronata</name>
    <name type="common">Asiatic mangrove</name>
    <dbReference type="NCBI Taxonomy" id="61149"/>
    <lineage>
        <taxon>Eukaryota</taxon>
        <taxon>Viridiplantae</taxon>
        <taxon>Streptophyta</taxon>
        <taxon>Embryophyta</taxon>
        <taxon>Tracheophyta</taxon>
        <taxon>Spermatophyta</taxon>
        <taxon>Magnoliopsida</taxon>
        <taxon>eudicotyledons</taxon>
        <taxon>Gunneridae</taxon>
        <taxon>Pentapetalae</taxon>
        <taxon>rosids</taxon>
        <taxon>fabids</taxon>
        <taxon>Malpighiales</taxon>
        <taxon>Rhizophoraceae</taxon>
        <taxon>Rhizophora</taxon>
    </lineage>
</organism>
<accession>A0A2P2K4I5</accession>
<dbReference type="AlphaFoldDB" id="A0A2P2K4I5"/>
<evidence type="ECO:0000256" key="1">
    <source>
        <dbReference type="SAM" id="Phobius"/>
    </source>
</evidence>
<proteinExistence type="predicted"/>
<evidence type="ECO:0000313" key="2">
    <source>
        <dbReference type="EMBL" id="MBX00617.1"/>
    </source>
</evidence>
<protein>
    <submittedName>
        <fullName evidence="2">Uncharacterized protein</fullName>
    </submittedName>
</protein>
<reference evidence="2" key="1">
    <citation type="submission" date="2018-02" db="EMBL/GenBank/DDBJ databases">
        <title>Rhizophora mucronata_Transcriptome.</title>
        <authorList>
            <person name="Meera S.P."/>
            <person name="Sreeshan A."/>
            <person name="Augustine A."/>
        </authorList>
    </citation>
    <scope>NUCLEOTIDE SEQUENCE</scope>
    <source>
        <tissue evidence="2">Leaf</tissue>
    </source>
</reference>
<name>A0A2P2K4I5_RHIMU</name>
<sequence length="59" mass="6698">MYRLRGPRVESTLTGQIIHILIIIVASTKIAIQPKTSKQQSSFSGEPRVRLLLLESCRY</sequence>